<reference evidence="3 4" key="1">
    <citation type="submission" date="2021-06" db="EMBL/GenBank/DDBJ databases">
        <authorList>
            <person name="Pan X."/>
        </authorList>
    </citation>
    <scope>NUCLEOTIDE SEQUENCE [LARGE SCALE GENOMIC DNA]</scope>
    <source>
        <strain evidence="3 4">4503</strain>
    </source>
</reference>
<feature type="compositionally biased region" description="Pro residues" evidence="2">
    <location>
        <begin position="1"/>
        <end position="10"/>
    </location>
</feature>
<feature type="region of interest" description="Disordered" evidence="2">
    <location>
        <begin position="1"/>
        <end position="27"/>
    </location>
</feature>
<dbReference type="PANTHER" id="PTHR43317">
    <property type="entry name" value="THERMOSPERMINE SYNTHASE ACAULIS5"/>
    <property type="match status" value="1"/>
</dbReference>
<accession>A0ABS6CXP8</accession>
<name>A0ABS6CXP8_9ACTN</name>
<keyword evidence="1" id="KW-0620">Polyamine biosynthesis</keyword>
<proteinExistence type="predicted"/>
<dbReference type="PANTHER" id="PTHR43317:SF3">
    <property type="entry name" value="BLR2883 PROTEIN"/>
    <property type="match status" value="1"/>
</dbReference>
<dbReference type="RefSeq" id="WP_216347959.1">
    <property type="nucleotide sequence ID" value="NZ_JAHLEM010001053.1"/>
</dbReference>
<gene>
    <name evidence="3" type="ORF">KN815_47415</name>
</gene>
<feature type="compositionally biased region" description="Basic and acidic residues" evidence="2">
    <location>
        <begin position="15"/>
        <end position="27"/>
    </location>
</feature>
<dbReference type="Proteomes" id="UP000720508">
    <property type="component" value="Unassembled WGS sequence"/>
</dbReference>
<organism evidence="3 4">
    <name type="scientific">Streptomyces niphimycinicus</name>
    <dbReference type="NCBI Taxonomy" id="2842201"/>
    <lineage>
        <taxon>Bacteria</taxon>
        <taxon>Bacillati</taxon>
        <taxon>Actinomycetota</taxon>
        <taxon>Actinomycetes</taxon>
        <taxon>Kitasatosporales</taxon>
        <taxon>Streptomycetaceae</taxon>
        <taxon>Streptomyces</taxon>
    </lineage>
</organism>
<comment type="caution">
    <text evidence="3">The sequence shown here is derived from an EMBL/GenBank/DDBJ whole genome shotgun (WGS) entry which is preliminary data.</text>
</comment>
<evidence type="ECO:0000313" key="4">
    <source>
        <dbReference type="Proteomes" id="UP000720508"/>
    </source>
</evidence>
<dbReference type="EMBL" id="JAHLEM010001053">
    <property type="protein sequence ID" value="MBU3871410.1"/>
    <property type="molecule type" value="Genomic_DNA"/>
</dbReference>
<evidence type="ECO:0000313" key="3">
    <source>
        <dbReference type="EMBL" id="MBU3871410.1"/>
    </source>
</evidence>
<evidence type="ECO:0000256" key="1">
    <source>
        <dbReference type="ARBA" id="ARBA00023115"/>
    </source>
</evidence>
<evidence type="ECO:0000256" key="2">
    <source>
        <dbReference type="SAM" id="MobiDB-lite"/>
    </source>
</evidence>
<sequence length="258" mass="27456">MPPQPQPPYDLQPADDDRPVTVDRREGPYGEVVLRRRGGGGPGDAVFEIIANGCFLMDTSDGRSERLLIRAALGTLPADRPSPALLIGGLGVGFSLVEAVAEPRWGRISVVEREAAVIDWHRDGPLAAMTAGALADPRAEIVHADLVAWLRTGPETSQTPHTPQTPRPPRTYDALCLDIDNGPDWTVTEDNDGLYSPAGLAACAARLAPGGVLAVWSARPSPAFEESLRNAGFTRVRTEEVTVARGVPDVVHLAVRGA</sequence>
<keyword evidence="4" id="KW-1185">Reference proteome</keyword>
<protein>
    <submittedName>
        <fullName evidence="3">Spermidine synthase</fullName>
    </submittedName>
</protein>